<keyword evidence="1" id="KW-0067">ATP-binding</keyword>
<dbReference type="EMBL" id="DRNF01000031">
    <property type="protein sequence ID" value="HHJ80087.1"/>
    <property type="molecule type" value="Genomic_DNA"/>
</dbReference>
<evidence type="ECO:0000313" key="1">
    <source>
        <dbReference type="EMBL" id="HHJ80087.1"/>
    </source>
</evidence>
<keyword evidence="1" id="KW-0547">Nucleotide-binding</keyword>
<dbReference type="SUPFAM" id="SSF52540">
    <property type="entry name" value="P-loop containing nucleoside triphosphate hydrolases"/>
    <property type="match status" value="1"/>
</dbReference>
<dbReference type="Gene3D" id="3.40.50.300">
    <property type="entry name" value="P-loop containing nucleotide triphosphate hydrolases"/>
    <property type="match status" value="1"/>
</dbReference>
<feature type="non-terminal residue" evidence="1">
    <location>
        <position position="48"/>
    </location>
</feature>
<accession>A0A832J2H2</accession>
<dbReference type="GO" id="GO:0005524">
    <property type="term" value="F:ATP binding"/>
    <property type="evidence" value="ECO:0007669"/>
    <property type="project" value="UniProtKB-KW"/>
</dbReference>
<dbReference type="Proteomes" id="UP000885832">
    <property type="component" value="Unassembled WGS sequence"/>
</dbReference>
<organism evidence="1">
    <name type="scientific">Candidatus Tenderia electrophaga</name>
    <dbReference type="NCBI Taxonomy" id="1748243"/>
    <lineage>
        <taxon>Bacteria</taxon>
        <taxon>Pseudomonadati</taxon>
        <taxon>Pseudomonadota</taxon>
        <taxon>Gammaproteobacteria</taxon>
        <taxon>Candidatus Tenderiales</taxon>
        <taxon>Candidatus Tenderiaceae</taxon>
        <taxon>Candidatus Tenderia</taxon>
    </lineage>
</organism>
<protein>
    <submittedName>
        <fullName evidence="1">ABC transporter ATP-binding protein</fullName>
    </submittedName>
</protein>
<comment type="caution">
    <text evidence="1">The sequence shown here is derived from an EMBL/GenBank/DDBJ whole genome shotgun (WGS) entry which is preliminary data.</text>
</comment>
<proteinExistence type="predicted"/>
<dbReference type="AlphaFoldDB" id="A0A832J2H2"/>
<reference evidence="1" key="1">
    <citation type="journal article" date="2020" name="mSystems">
        <title>Genome- and Community-Level Interaction Insights into Carbon Utilization and Element Cycling Functions of Hydrothermarchaeota in Hydrothermal Sediment.</title>
        <authorList>
            <person name="Zhou Z."/>
            <person name="Liu Y."/>
            <person name="Xu W."/>
            <person name="Pan J."/>
            <person name="Luo Z.H."/>
            <person name="Li M."/>
        </authorList>
    </citation>
    <scope>NUCLEOTIDE SEQUENCE [LARGE SCALE GENOMIC DNA]</scope>
    <source>
        <strain evidence="1">HyVt-505</strain>
    </source>
</reference>
<sequence>MDNPPPNDVLVKVRDLSFSRGSRMIFDGIDLDIRRGQVTAIMGPSGTG</sequence>
<name>A0A832J2H2_9GAMM</name>
<dbReference type="InterPro" id="IPR027417">
    <property type="entry name" value="P-loop_NTPase"/>
</dbReference>
<gene>
    <name evidence="1" type="ORF">ENJ65_00475</name>
</gene>